<evidence type="ECO:0000313" key="2">
    <source>
        <dbReference type="EMBL" id="KAG0585272.1"/>
    </source>
</evidence>
<reference evidence="2" key="1">
    <citation type="submission" date="2020-06" db="EMBL/GenBank/DDBJ databases">
        <title>WGS assembly of Ceratodon purpureus strain R40.</title>
        <authorList>
            <person name="Carey S.B."/>
            <person name="Jenkins J."/>
            <person name="Shu S."/>
            <person name="Lovell J.T."/>
            <person name="Sreedasyam A."/>
            <person name="Maumus F."/>
            <person name="Tiley G.P."/>
            <person name="Fernandez-Pozo N."/>
            <person name="Barry K."/>
            <person name="Chen C."/>
            <person name="Wang M."/>
            <person name="Lipzen A."/>
            <person name="Daum C."/>
            <person name="Saski C.A."/>
            <person name="Payton A.C."/>
            <person name="Mcbreen J.C."/>
            <person name="Conrad R.E."/>
            <person name="Kollar L.M."/>
            <person name="Olsson S."/>
            <person name="Huttunen S."/>
            <person name="Landis J.B."/>
            <person name="Wickett N.J."/>
            <person name="Johnson M.G."/>
            <person name="Rensing S.A."/>
            <person name="Grimwood J."/>
            <person name="Schmutz J."/>
            <person name="Mcdaniel S.F."/>
        </authorList>
    </citation>
    <scope>NUCLEOTIDE SEQUENCE</scope>
    <source>
        <strain evidence="2">R40</strain>
    </source>
</reference>
<evidence type="ECO:0000256" key="1">
    <source>
        <dbReference type="SAM" id="Coils"/>
    </source>
</evidence>
<keyword evidence="1" id="KW-0175">Coiled coil</keyword>
<dbReference type="GO" id="GO:0007076">
    <property type="term" value="P:mitotic chromosome condensation"/>
    <property type="evidence" value="ECO:0007669"/>
    <property type="project" value="TreeGrafter"/>
</dbReference>
<dbReference type="GO" id="GO:0003682">
    <property type="term" value="F:chromatin binding"/>
    <property type="evidence" value="ECO:0007669"/>
    <property type="project" value="TreeGrafter"/>
</dbReference>
<dbReference type="GO" id="GO:0000793">
    <property type="term" value="C:condensed chromosome"/>
    <property type="evidence" value="ECO:0007669"/>
    <property type="project" value="TreeGrafter"/>
</dbReference>
<gene>
    <name evidence="2" type="ORF">KC19_3G272300</name>
</gene>
<dbReference type="PANTHER" id="PTHR43941">
    <property type="entry name" value="STRUCTURAL MAINTENANCE OF CHROMOSOMES PROTEIN 2"/>
    <property type="match status" value="1"/>
</dbReference>
<dbReference type="EMBL" id="CM026423">
    <property type="protein sequence ID" value="KAG0585272.1"/>
    <property type="molecule type" value="Genomic_DNA"/>
</dbReference>
<dbReference type="Proteomes" id="UP000822688">
    <property type="component" value="Chromosome 3"/>
</dbReference>
<dbReference type="AlphaFoldDB" id="A0A8T0IQ08"/>
<dbReference type="GO" id="GO:0000796">
    <property type="term" value="C:condensin complex"/>
    <property type="evidence" value="ECO:0007669"/>
    <property type="project" value="TreeGrafter"/>
</dbReference>
<protein>
    <submittedName>
        <fullName evidence="2">Uncharacterized protein</fullName>
    </submittedName>
</protein>
<feature type="coiled-coil region" evidence="1">
    <location>
        <begin position="5"/>
        <end position="121"/>
    </location>
</feature>
<dbReference type="GO" id="GO:0000785">
    <property type="term" value="C:chromatin"/>
    <property type="evidence" value="ECO:0007669"/>
    <property type="project" value="TreeGrafter"/>
</dbReference>
<comment type="caution">
    <text evidence="2">The sequence shown here is derived from an EMBL/GenBank/DDBJ whole genome shotgun (WGS) entry which is preliminary data.</text>
</comment>
<evidence type="ECO:0000313" key="3">
    <source>
        <dbReference type="Proteomes" id="UP000822688"/>
    </source>
</evidence>
<organism evidence="2 3">
    <name type="scientific">Ceratodon purpureus</name>
    <name type="common">Fire moss</name>
    <name type="synonym">Dicranum purpureum</name>
    <dbReference type="NCBI Taxonomy" id="3225"/>
    <lineage>
        <taxon>Eukaryota</taxon>
        <taxon>Viridiplantae</taxon>
        <taxon>Streptophyta</taxon>
        <taxon>Embryophyta</taxon>
        <taxon>Bryophyta</taxon>
        <taxon>Bryophytina</taxon>
        <taxon>Bryopsida</taxon>
        <taxon>Dicranidae</taxon>
        <taxon>Pseudoditrichales</taxon>
        <taxon>Ditrichaceae</taxon>
        <taxon>Ceratodon</taxon>
    </lineage>
</organism>
<proteinExistence type="predicted"/>
<dbReference type="Gene3D" id="1.10.287.1490">
    <property type="match status" value="1"/>
</dbReference>
<keyword evidence="3" id="KW-1185">Reference proteome</keyword>
<accession>A0A8T0IQ08</accession>
<name>A0A8T0IQ08_CERPU</name>
<dbReference type="PANTHER" id="PTHR43941:SF1">
    <property type="entry name" value="STRUCTURAL MAINTENANCE OF CHROMOSOMES PROTEIN 2"/>
    <property type="match status" value="1"/>
</dbReference>
<sequence length="435" mass="49767">MGDAVRNLEEQIRDVEGEIQDVKQKIDRAEQQIERVQEQIERVQEQIERVQEQIETCSNLQERARLDGKEARLLDEKAQLRAEKAQLRAEKAQLRDERARLDGKEERLRAEKAQLREQIQHGRGLSSAVPEKLLQDLTEYLAEQKAKQKSKKSVCLSSVSQSIWDTLQRQEGLKMTFKAIGSEPKCLSNLPAFGWDDRLEKSQADRYIGHLNQIKRGREWILIDAANKHPTLLSGSFGGWNFKGTTDVAFVHRTASRFMERSGLKCIFELKKELRGGGHQKACIQTVICLVMANLFAPQFKPCAVLTDLDDTWSLFWMDGSTIFWFTFESRASAVGYIEELLQDSDGNEMGTSEALASYAHPHGENEDLQFIKKRRMYEPPEMDNLKDLVGLIPDEEILSARVQIGVQQLQKLLHTPMFSGVPDVDMPWPSHIYS</sequence>